<dbReference type="InterPro" id="IPR004960">
    <property type="entry name" value="LipA_acyltrans"/>
</dbReference>
<evidence type="ECO:0000256" key="5">
    <source>
        <dbReference type="ARBA" id="ARBA00023136"/>
    </source>
</evidence>
<evidence type="ECO:0000256" key="1">
    <source>
        <dbReference type="ARBA" id="ARBA00004533"/>
    </source>
</evidence>
<protein>
    <submittedName>
        <fullName evidence="7">Lysophospholipid acyltransferase family protein</fullName>
    </submittedName>
</protein>
<dbReference type="Pfam" id="PF03279">
    <property type="entry name" value="Lip_A_acyltrans"/>
    <property type="match status" value="1"/>
</dbReference>
<dbReference type="CDD" id="cd07984">
    <property type="entry name" value="LPLAT_LABLAT-like"/>
    <property type="match status" value="1"/>
</dbReference>
<accession>A0ABS9EJ46</accession>
<dbReference type="EMBL" id="JAKGUD010000001">
    <property type="protein sequence ID" value="MCF4141224.1"/>
    <property type="molecule type" value="Genomic_DNA"/>
</dbReference>
<gene>
    <name evidence="7" type="ORF">L2W38_00120</name>
</gene>
<evidence type="ECO:0000313" key="8">
    <source>
        <dbReference type="Proteomes" id="UP001200430"/>
    </source>
</evidence>
<dbReference type="PANTHER" id="PTHR30606">
    <property type="entry name" value="LIPID A BIOSYNTHESIS LAUROYL ACYLTRANSFERASE"/>
    <property type="match status" value="1"/>
</dbReference>
<dbReference type="PANTHER" id="PTHR30606:SF10">
    <property type="entry name" value="PHOSPHATIDYLINOSITOL MANNOSIDE ACYLTRANSFERASE"/>
    <property type="match status" value="1"/>
</dbReference>
<keyword evidence="8" id="KW-1185">Reference proteome</keyword>
<dbReference type="GO" id="GO:0016746">
    <property type="term" value="F:acyltransferase activity"/>
    <property type="evidence" value="ECO:0007669"/>
    <property type="project" value="UniProtKB-KW"/>
</dbReference>
<dbReference type="Proteomes" id="UP001200430">
    <property type="component" value="Unassembled WGS sequence"/>
</dbReference>
<keyword evidence="2" id="KW-1003">Cell membrane</keyword>
<organism evidence="7 8">
    <name type="scientific">Dethiosulfovibrio marinus</name>
    <dbReference type="NCBI Taxonomy" id="133532"/>
    <lineage>
        <taxon>Bacteria</taxon>
        <taxon>Thermotogati</taxon>
        <taxon>Synergistota</taxon>
        <taxon>Synergistia</taxon>
        <taxon>Synergistales</taxon>
        <taxon>Dethiosulfovibrionaceae</taxon>
        <taxon>Dethiosulfovibrio</taxon>
    </lineage>
</organism>
<keyword evidence="3" id="KW-0997">Cell inner membrane</keyword>
<keyword evidence="6 7" id="KW-0012">Acyltransferase</keyword>
<keyword evidence="5" id="KW-0472">Membrane</keyword>
<comment type="subcellular location">
    <subcellularLocation>
        <location evidence="1">Cell inner membrane</location>
    </subcellularLocation>
</comment>
<evidence type="ECO:0000256" key="6">
    <source>
        <dbReference type="ARBA" id="ARBA00023315"/>
    </source>
</evidence>
<evidence type="ECO:0000313" key="7">
    <source>
        <dbReference type="EMBL" id="MCF4141224.1"/>
    </source>
</evidence>
<evidence type="ECO:0000256" key="3">
    <source>
        <dbReference type="ARBA" id="ARBA00022519"/>
    </source>
</evidence>
<comment type="caution">
    <text evidence="7">The sequence shown here is derived from an EMBL/GenBank/DDBJ whole genome shotgun (WGS) entry which is preliminary data.</text>
</comment>
<reference evidence="7 8" key="1">
    <citation type="submission" date="2022-01" db="EMBL/GenBank/DDBJ databases">
        <title>Dethiosulfovibrio faecalis sp. nov., a novel proteolytic, non-sulfur-reducing bacterium isolated from a marine aquaculture solid waste bioreactor.</title>
        <authorList>
            <person name="Grabowski S."/>
            <person name="Apolinario E."/>
            <person name="Schneider N."/>
            <person name="Marshall C.W."/>
            <person name="Sowers K.R."/>
        </authorList>
    </citation>
    <scope>NUCLEOTIDE SEQUENCE [LARGE SCALE GENOMIC DNA]</scope>
    <source>
        <strain evidence="7 8">DSM 12537</strain>
    </source>
</reference>
<evidence type="ECO:0000256" key="4">
    <source>
        <dbReference type="ARBA" id="ARBA00022679"/>
    </source>
</evidence>
<proteinExistence type="predicted"/>
<sequence length="248" mass="27969">MAKAFPDRDERWYRENLKVVYDHFSWMVVEYLALVNDPSKALTWVEKVEGKDILDDLLSSKEGCVILASHGGNWELLSAWLCQSGYPLYAAVRDPDSEDLADLMESYRQKVGLKTLRKERKGFREMVRLPMIGNFVGLVADQDGGPTGIPVKFLGRPCTMPKGPAAISVMSKVPIIPVAIERVAPFRHKVRVYRPLSTSETVKGKEDKVVALAAEVNGVLEDMVRAVPGEWLWMHRRWKTDITGKNSI</sequence>
<evidence type="ECO:0000256" key="2">
    <source>
        <dbReference type="ARBA" id="ARBA00022475"/>
    </source>
</evidence>
<keyword evidence="4" id="KW-0808">Transferase</keyword>
<name>A0ABS9EJ46_9BACT</name>